<evidence type="ECO:0000256" key="3">
    <source>
        <dbReference type="ARBA" id="ARBA00022840"/>
    </source>
</evidence>
<feature type="domain" description="Sigma-54 factor interaction" evidence="9">
    <location>
        <begin position="237"/>
        <end position="465"/>
    </location>
</feature>
<evidence type="ECO:0000313" key="11">
    <source>
        <dbReference type="EMBL" id="EAP70826.1"/>
    </source>
</evidence>
<dbReference type="InterPro" id="IPR001789">
    <property type="entry name" value="Sig_transdc_resp-reg_receiver"/>
</dbReference>
<keyword evidence="3" id="KW-0067">ATP-binding</keyword>
<feature type="domain" description="Response regulatory" evidence="10">
    <location>
        <begin position="99"/>
        <end position="213"/>
    </location>
</feature>
<evidence type="ECO:0000259" key="9">
    <source>
        <dbReference type="PROSITE" id="PS50045"/>
    </source>
</evidence>
<dbReference type="PROSITE" id="PS00688">
    <property type="entry name" value="SIGMA54_INTERACT_3"/>
    <property type="match status" value="1"/>
</dbReference>
<dbReference type="InterPro" id="IPR002197">
    <property type="entry name" value="HTH_Fis"/>
</dbReference>
<dbReference type="Gene3D" id="3.40.50.300">
    <property type="entry name" value="P-loop containing nucleotide triphosphate hydrolases"/>
    <property type="match status" value="1"/>
</dbReference>
<proteinExistence type="predicted"/>
<organism evidence="11 12">
    <name type="scientific">Ralstonia solanacearum (strain UW551)</name>
    <dbReference type="NCBI Taxonomy" id="342110"/>
    <lineage>
        <taxon>Bacteria</taxon>
        <taxon>Pseudomonadati</taxon>
        <taxon>Pseudomonadota</taxon>
        <taxon>Betaproteobacteria</taxon>
        <taxon>Burkholderiales</taxon>
        <taxon>Burkholderiaceae</taxon>
        <taxon>Ralstonia</taxon>
        <taxon>Ralstonia solanacearum species complex</taxon>
    </lineage>
</organism>
<dbReference type="SMART" id="SM00448">
    <property type="entry name" value="REC"/>
    <property type="match status" value="1"/>
</dbReference>
<evidence type="ECO:0000256" key="7">
    <source>
        <dbReference type="ARBA" id="ARBA00023163"/>
    </source>
</evidence>
<dbReference type="InterPro" id="IPR003593">
    <property type="entry name" value="AAA+_ATPase"/>
</dbReference>
<dbReference type="AlphaFoldDB" id="A0AB33V9Z2"/>
<dbReference type="Pfam" id="PF00072">
    <property type="entry name" value="Response_reg"/>
    <property type="match status" value="1"/>
</dbReference>
<evidence type="ECO:0000256" key="6">
    <source>
        <dbReference type="ARBA" id="ARBA00023125"/>
    </source>
</evidence>
<dbReference type="Gene3D" id="1.10.8.60">
    <property type="match status" value="1"/>
</dbReference>
<dbReference type="InterPro" id="IPR002078">
    <property type="entry name" value="Sigma_54_int"/>
</dbReference>
<dbReference type="CDD" id="cd00009">
    <property type="entry name" value="AAA"/>
    <property type="match status" value="1"/>
</dbReference>
<dbReference type="InterPro" id="IPR025943">
    <property type="entry name" value="Sigma_54_int_dom_ATP-bd_2"/>
</dbReference>
<evidence type="ECO:0000256" key="8">
    <source>
        <dbReference type="PROSITE-ProRule" id="PRU00169"/>
    </source>
</evidence>
<evidence type="ECO:0000256" key="5">
    <source>
        <dbReference type="ARBA" id="ARBA00023015"/>
    </source>
</evidence>
<evidence type="ECO:0000256" key="4">
    <source>
        <dbReference type="ARBA" id="ARBA00023012"/>
    </source>
</evidence>
<reference evidence="11 12" key="1">
    <citation type="journal article" date="2006" name="Mol. Plant Microbe Interact.">
        <title>Identification of open reading frames unique to a select agent: Ralstonia solanacearum race 3 biovar 2.</title>
        <authorList>
            <person name="Gabriel D.W."/>
            <person name="Allen C."/>
            <person name="Schell M."/>
            <person name="Denny T.P."/>
            <person name="Greenberg J.T."/>
            <person name="Duan Y.P."/>
            <person name="Flores-Cruz Z."/>
            <person name="Huang Q."/>
            <person name="Clifford J.M."/>
            <person name="Presting G."/>
            <person name="Gonzalez E.T."/>
            <person name="Reddy J."/>
            <person name="Elphinstone J."/>
            <person name="Swanson J."/>
            <person name="Yao J."/>
            <person name="Mulholland V."/>
            <person name="Liu L."/>
            <person name="Farmerie W."/>
            <person name="Patnaikuni M."/>
            <person name="Balogh B."/>
            <person name="Norman D."/>
            <person name="Alvarez A."/>
            <person name="Castillo J.A."/>
            <person name="Jones J."/>
            <person name="Saddler G."/>
            <person name="Walunas T."/>
            <person name="Zhukov A."/>
            <person name="Mikhailova N."/>
        </authorList>
    </citation>
    <scope>NUCLEOTIDE SEQUENCE [LARGE SCALE GENOMIC DNA]</scope>
    <source>
        <strain evidence="11 12">UW551</strain>
    </source>
</reference>
<name>A0AB33V9Z2_RALSU</name>
<dbReference type="Pfam" id="PF25601">
    <property type="entry name" value="AAA_lid_14"/>
    <property type="match status" value="1"/>
</dbReference>
<dbReference type="SUPFAM" id="SSF52172">
    <property type="entry name" value="CheY-like"/>
    <property type="match status" value="1"/>
</dbReference>
<dbReference type="GO" id="GO:0005524">
    <property type="term" value="F:ATP binding"/>
    <property type="evidence" value="ECO:0007669"/>
    <property type="project" value="UniProtKB-KW"/>
</dbReference>
<evidence type="ECO:0000313" key="12">
    <source>
        <dbReference type="Proteomes" id="UP000005933"/>
    </source>
</evidence>
<keyword evidence="4" id="KW-0902">Two-component regulatory system</keyword>
<dbReference type="FunFam" id="3.40.50.2300:FF:000018">
    <property type="entry name" value="DNA-binding transcriptional regulator NtrC"/>
    <property type="match status" value="1"/>
</dbReference>
<protein>
    <submittedName>
        <fullName evidence="11">DctD</fullName>
    </submittedName>
</protein>
<dbReference type="PANTHER" id="PTHR32071:SF57">
    <property type="entry name" value="C4-DICARBOXYLATE TRANSPORT TRANSCRIPTIONAL REGULATORY PROTEIN DCTD"/>
    <property type="match status" value="1"/>
</dbReference>
<dbReference type="SMART" id="SM00382">
    <property type="entry name" value="AAA"/>
    <property type="match status" value="1"/>
</dbReference>
<dbReference type="Pfam" id="PF00158">
    <property type="entry name" value="Sigma54_activat"/>
    <property type="match status" value="1"/>
</dbReference>
<dbReference type="InterPro" id="IPR027417">
    <property type="entry name" value="P-loop_NTPase"/>
</dbReference>
<dbReference type="InterPro" id="IPR025662">
    <property type="entry name" value="Sigma_54_int_dom_ATP-bd_1"/>
</dbReference>
<dbReference type="PRINTS" id="PR01590">
    <property type="entry name" value="HTHFIS"/>
</dbReference>
<dbReference type="PANTHER" id="PTHR32071">
    <property type="entry name" value="TRANSCRIPTIONAL REGULATORY PROTEIN"/>
    <property type="match status" value="1"/>
</dbReference>
<dbReference type="Gene3D" id="3.40.50.2300">
    <property type="match status" value="1"/>
</dbReference>
<dbReference type="InterPro" id="IPR025944">
    <property type="entry name" value="Sigma_54_int_dom_CS"/>
</dbReference>
<keyword evidence="6" id="KW-0238">DNA-binding</keyword>
<accession>A0AB33V9Z2</accession>
<dbReference type="SUPFAM" id="SSF52540">
    <property type="entry name" value="P-loop containing nucleoside triphosphate hydrolases"/>
    <property type="match status" value="1"/>
</dbReference>
<dbReference type="InterPro" id="IPR011006">
    <property type="entry name" value="CheY-like_superfamily"/>
</dbReference>
<dbReference type="GO" id="GO:0043565">
    <property type="term" value="F:sequence-specific DNA binding"/>
    <property type="evidence" value="ECO:0007669"/>
    <property type="project" value="InterPro"/>
</dbReference>
<dbReference type="PROSITE" id="PS00675">
    <property type="entry name" value="SIGMA54_INTERACT_1"/>
    <property type="match status" value="1"/>
</dbReference>
<dbReference type="EMBL" id="AAKL01000080">
    <property type="protein sequence ID" value="EAP70826.1"/>
    <property type="molecule type" value="Genomic_DNA"/>
</dbReference>
<sequence>MWAMRWCASPFAMPVRALRRRCCRICSNRSSPPRRMARASALGWRFRWRSSKISAGGWKAAMPMTARVVPRSSSSWNASWSRMSDTSFNSELSAADLAPVFLIEDDDVVRLGCEQALALADMPVQSFADAESALAALSAQTPSVVVSDVRLPGRDGLAVLREMLRHDRQMPVILVTGHGDVSMAVTAMRAGAYDFIEKPFHSERLVDVVRRALEKRRLTSENLRLREALQGRQAFPLIGQSVAMQDVRRLLAALAPTDADILVTGETGAGKEVLARAIHEGSRRRGPFVALNCAALPESVFESEMFGHEAGAFTGANRRRIGKMEYANGGTLFLDEIESMPLALQAKLLRALQERSIERLGSNASVPVDCRVVAAAKVDLKDAADHGAFRADLYYRLNVVSIALPPLRQRAEDIPLLMAHFLQQAALRYDRAAPDWAAQDMMRWQHHDWPGNVRELKNVAERFCLGLDDGLVIPEASRHSLAGRMMAVERTTIEEALRATEGNVARTADLLAVPRKTLYDKLNRHGIEPERFRAG</sequence>
<dbReference type="Pfam" id="PF02954">
    <property type="entry name" value="HTH_8"/>
    <property type="match status" value="1"/>
</dbReference>
<dbReference type="PROSITE" id="PS50045">
    <property type="entry name" value="SIGMA54_INTERACT_4"/>
    <property type="match status" value="1"/>
</dbReference>
<dbReference type="FunFam" id="3.40.50.300:FF:000006">
    <property type="entry name" value="DNA-binding transcriptional regulator NtrC"/>
    <property type="match status" value="1"/>
</dbReference>
<keyword evidence="2" id="KW-0547">Nucleotide-binding</keyword>
<keyword evidence="1 8" id="KW-0597">Phosphoprotein</keyword>
<dbReference type="PROSITE" id="PS50110">
    <property type="entry name" value="RESPONSE_REGULATORY"/>
    <property type="match status" value="1"/>
</dbReference>
<dbReference type="GO" id="GO:0006355">
    <property type="term" value="P:regulation of DNA-templated transcription"/>
    <property type="evidence" value="ECO:0007669"/>
    <property type="project" value="InterPro"/>
</dbReference>
<dbReference type="InterPro" id="IPR009057">
    <property type="entry name" value="Homeodomain-like_sf"/>
</dbReference>
<evidence type="ECO:0000256" key="2">
    <source>
        <dbReference type="ARBA" id="ARBA00022741"/>
    </source>
</evidence>
<dbReference type="InterPro" id="IPR058031">
    <property type="entry name" value="AAA_lid_NorR"/>
</dbReference>
<evidence type="ECO:0000256" key="1">
    <source>
        <dbReference type="ARBA" id="ARBA00022553"/>
    </source>
</evidence>
<dbReference type="Gene3D" id="1.10.10.60">
    <property type="entry name" value="Homeodomain-like"/>
    <property type="match status" value="1"/>
</dbReference>
<keyword evidence="7" id="KW-0804">Transcription</keyword>
<dbReference type="PROSITE" id="PS00676">
    <property type="entry name" value="SIGMA54_INTERACT_2"/>
    <property type="match status" value="1"/>
</dbReference>
<gene>
    <name evidence="11" type="primary">dctD</name>
    <name evidence="11" type="ORF">RRSL_00619</name>
</gene>
<evidence type="ECO:0000259" key="10">
    <source>
        <dbReference type="PROSITE" id="PS50110"/>
    </source>
</evidence>
<dbReference type="SUPFAM" id="SSF46689">
    <property type="entry name" value="Homeodomain-like"/>
    <property type="match status" value="1"/>
</dbReference>
<feature type="modified residue" description="4-aspartylphosphate" evidence="8">
    <location>
        <position position="148"/>
    </location>
</feature>
<keyword evidence="5" id="KW-0805">Transcription regulation</keyword>
<dbReference type="Proteomes" id="UP000005933">
    <property type="component" value="Unassembled WGS sequence"/>
</dbReference>
<dbReference type="GO" id="GO:0000160">
    <property type="term" value="P:phosphorelay signal transduction system"/>
    <property type="evidence" value="ECO:0007669"/>
    <property type="project" value="UniProtKB-KW"/>
</dbReference>
<comment type="caution">
    <text evidence="11">The sequence shown here is derived from an EMBL/GenBank/DDBJ whole genome shotgun (WGS) entry which is preliminary data.</text>
</comment>